<organism evidence="3 4">
    <name type="scientific">Limulus polyphemus</name>
    <name type="common">Atlantic horseshoe crab</name>
    <dbReference type="NCBI Taxonomy" id="6850"/>
    <lineage>
        <taxon>Eukaryota</taxon>
        <taxon>Metazoa</taxon>
        <taxon>Ecdysozoa</taxon>
        <taxon>Arthropoda</taxon>
        <taxon>Chelicerata</taxon>
        <taxon>Merostomata</taxon>
        <taxon>Xiphosura</taxon>
        <taxon>Limulidae</taxon>
        <taxon>Limulus</taxon>
    </lineage>
</organism>
<feature type="region of interest" description="Disordered" evidence="1">
    <location>
        <begin position="183"/>
        <end position="225"/>
    </location>
</feature>
<dbReference type="Pfam" id="PF00307">
    <property type="entry name" value="CH"/>
    <property type="match status" value="1"/>
</dbReference>
<proteinExistence type="predicted"/>
<sequence>MANTVINGHEGERQGEFQVMHLEPRPLRPFKSSEEYLYAMKEDIADWLNTLYDLRITAENFIESLETGVVLCRHANQVVRTARDWRHSGRNGLNTVIPERDVVYRSEVQPGTFHARDNVSNFITWCRSLSIMECLLFETDDLVLRKNEKSFILCLLEVARRGSKFGMAAPLLVQMEDEIDAELAKDEFDSDGHEADDDSDATSTSGVGEPRPQIITNDLRSLHER</sequence>
<evidence type="ECO:0000259" key="2">
    <source>
        <dbReference type="PROSITE" id="PS50021"/>
    </source>
</evidence>
<dbReference type="SMART" id="SM00033">
    <property type="entry name" value="CH"/>
    <property type="match status" value="1"/>
</dbReference>
<gene>
    <name evidence="4" type="primary">LOC106472116</name>
</gene>
<dbReference type="InterPro" id="IPR036872">
    <property type="entry name" value="CH_dom_sf"/>
</dbReference>
<evidence type="ECO:0000256" key="1">
    <source>
        <dbReference type="SAM" id="MobiDB-lite"/>
    </source>
</evidence>
<feature type="domain" description="Calponin-homology (CH)" evidence="2">
    <location>
        <begin position="38"/>
        <end position="163"/>
    </location>
</feature>
<evidence type="ECO:0000313" key="3">
    <source>
        <dbReference type="Proteomes" id="UP000694941"/>
    </source>
</evidence>
<dbReference type="InterPro" id="IPR001715">
    <property type="entry name" value="CH_dom"/>
</dbReference>
<dbReference type="Proteomes" id="UP000694941">
    <property type="component" value="Unplaced"/>
</dbReference>
<dbReference type="Gene3D" id="1.10.418.10">
    <property type="entry name" value="Calponin-like domain"/>
    <property type="match status" value="1"/>
</dbReference>
<accession>A0ABM1BT74</accession>
<dbReference type="PROSITE" id="PS50021">
    <property type="entry name" value="CH"/>
    <property type="match status" value="1"/>
</dbReference>
<feature type="non-terminal residue" evidence="4">
    <location>
        <position position="225"/>
    </location>
</feature>
<dbReference type="RefSeq" id="XP_013788197.1">
    <property type="nucleotide sequence ID" value="XM_013932743.2"/>
</dbReference>
<keyword evidence="3" id="KW-1185">Reference proteome</keyword>
<dbReference type="SUPFAM" id="SSF47576">
    <property type="entry name" value="Calponin-homology domain, CH-domain"/>
    <property type="match status" value="1"/>
</dbReference>
<dbReference type="PANTHER" id="PTHR46756:SF18">
    <property type="entry name" value="GAS2-LIKE PROTEIN PICKLED EGGS"/>
    <property type="match status" value="1"/>
</dbReference>
<name>A0ABM1BT74_LIMPO</name>
<reference evidence="4" key="1">
    <citation type="submission" date="2025-08" db="UniProtKB">
        <authorList>
            <consortium name="RefSeq"/>
        </authorList>
    </citation>
    <scope>IDENTIFICATION</scope>
    <source>
        <tissue evidence="4">Muscle</tissue>
    </source>
</reference>
<feature type="compositionally biased region" description="Basic and acidic residues" evidence="1">
    <location>
        <begin position="183"/>
        <end position="193"/>
    </location>
</feature>
<protein>
    <submittedName>
        <fullName evidence="4">GAS2-like protein pickled eggs</fullName>
    </submittedName>
</protein>
<dbReference type="GeneID" id="106472116"/>
<evidence type="ECO:0000313" key="4">
    <source>
        <dbReference type="RefSeq" id="XP_013788197.1"/>
    </source>
</evidence>
<dbReference type="PANTHER" id="PTHR46756">
    <property type="entry name" value="TRANSGELIN"/>
    <property type="match status" value="1"/>
</dbReference>
<dbReference type="CDD" id="cd21268">
    <property type="entry name" value="CH_GAS2L1_2"/>
    <property type="match status" value="1"/>
</dbReference>